<accession>A0A7R9M5N2</accession>
<dbReference type="SUPFAM" id="SSF48508">
    <property type="entry name" value="Nuclear receptor ligand-binding domain"/>
    <property type="match status" value="1"/>
</dbReference>
<dbReference type="Proteomes" id="UP000728032">
    <property type="component" value="Unassembled WGS sequence"/>
</dbReference>
<keyword evidence="6" id="KW-1185">Reference proteome</keyword>
<keyword evidence="2" id="KW-0804">Transcription</keyword>
<dbReference type="EMBL" id="CAJPVJ010005908">
    <property type="protein sequence ID" value="CAG2169946.1"/>
    <property type="molecule type" value="Genomic_DNA"/>
</dbReference>
<dbReference type="EMBL" id="OC920733">
    <property type="protein sequence ID" value="CAD7652759.1"/>
    <property type="molecule type" value="Genomic_DNA"/>
</dbReference>
<evidence type="ECO:0000313" key="5">
    <source>
        <dbReference type="EMBL" id="CAD7652759.1"/>
    </source>
</evidence>
<feature type="compositionally biased region" description="Polar residues" evidence="4">
    <location>
        <begin position="1"/>
        <end position="19"/>
    </location>
</feature>
<evidence type="ECO:0000256" key="2">
    <source>
        <dbReference type="ARBA" id="ARBA00023163"/>
    </source>
</evidence>
<name>A0A7R9M5N2_9ACAR</name>
<gene>
    <name evidence="5" type="ORF">ONB1V03_LOCUS9418</name>
</gene>
<protein>
    <submittedName>
        <fullName evidence="5">Uncharacterized protein</fullName>
    </submittedName>
</protein>
<reference evidence="5" key="1">
    <citation type="submission" date="2020-11" db="EMBL/GenBank/DDBJ databases">
        <authorList>
            <person name="Tran Van P."/>
        </authorList>
    </citation>
    <scope>NUCLEOTIDE SEQUENCE</scope>
</reference>
<organism evidence="5">
    <name type="scientific">Oppiella nova</name>
    <dbReference type="NCBI Taxonomy" id="334625"/>
    <lineage>
        <taxon>Eukaryota</taxon>
        <taxon>Metazoa</taxon>
        <taxon>Ecdysozoa</taxon>
        <taxon>Arthropoda</taxon>
        <taxon>Chelicerata</taxon>
        <taxon>Arachnida</taxon>
        <taxon>Acari</taxon>
        <taxon>Acariformes</taxon>
        <taxon>Sarcoptiformes</taxon>
        <taxon>Oribatida</taxon>
        <taxon>Brachypylina</taxon>
        <taxon>Oppioidea</taxon>
        <taxon>Oppiidae</taxon>
        <taxon>Oppiella</taxon>
    </lineage>
</organism>
<evidence type="ECO:0000256" key="3">
    <source>
        <dbReference type="ARBA" id="ARBA00023170"/>
    </source>
</evidence>
<evidence type="ECO:0000256" key="1">
    <source>
        <dbReference type="ARBA" id="ARBA00023015"/>
    </source>
</evidence>
<dbReference type="AlphaFoldDB" id="A0A7R9M5N2"/>
<keyword evidence="3" id="KW-0675">Receptor</keyword>
<dbReference type="Gene3D" id="1.10.565.10">
    <property type="entry name" value="Retinoid X Receptor"/>
    <property type="match status" value="1"/>
</dbReference>
<dbReference type="InterPro" id="IPR035500">
    <property type="entry name" value="NHR-like_dom_sf"/>
</dbReference>
<sequence length="232" mass="26492">MPSKSNSNNTLIETTVTDMPSPPKHTTPSPFTNDYHKDMTVSEIIDFSDVVFETEILADQLPSVVAIDRPLMDYRNQFNECEGSRLQELLSGTSVYVELSQLPFPLANRIDGHRLYDAIANKFARFVLTLTQMCRKLSAFNQLCENDRISLVKYGSFDLYILRSIPFFDTGANSWTFILVGILDNELGIKVTICLDELKNGKRNVHTLTKIFIRNMSREWDSDLVLLDLLTR</sequence>
<proteinExistence type="predicted"/>
<feature type="region of interest" description="Disordered" evidence="4">
    <location>
        <begin position="1"/>
        <end position="33"/>
    </location>
</feature>
<evidence type="ECO:0000313" key="6">
    <source>
        <dbReference type="Proteomes" id="UP000728032"/>
    </source>
</evidence>
<keyword evidence="1" id="KW-0805">Transcription regulation</keyword>
<evidence type="ECO:0000256" key="4">
    <source>
        <dbReference type="SAM" id="MobiDB-lite"/>
    </source>
</evidence>
<dbReference type="OrthoDB" id="6352325at2759"/>